<gene>
    <name evidence="3" type="ORF">D4764_12G0011610</name>
</gene>
<keyword evidence="2" id="KW-1133">Transmembrane helix</keyword>
<feature type="transmembrane region" description="Helical" evidence="2">
    <location>
        <begin position="28"/>
        <end position="47"/>
    </location>
</feature>
<feature type="region of interest" description="Disordered" evidence="1">
    <location>
        <begin position="92"/>
        <end position="137"/>
    </location>
</feature>
<feature type="compositionally biased region" description="Basic and acidic residues" evidence="1">
    <location>
        <begin position="92"/>
        <end position="118"/>
    </location>
</feature>
<keyword evidence="2" id="KW-0812">Transmembrane</keyword>
<evidence type="ECO:0000313" key="3">
    <source>
        <dbReference type="EMBL" id="TWW77771.1"/>
    </source>
</evidence>
<dbReference type="EMBL" id="RHFK02000004">
    <property type="protein sequence ID" value="TWW77771.1"/>
    <property type="molecule type" value="Genomic_DNA"/>
</dbReference>
<organism evidence="3 4">
    <name type="scientific">Takifugu flavidus</name>
    <name type="common">sansaifugu</name>
    <dbReference type="NCBI Taxonomy" id="433684"/>
    <lineage>
        <taxon>Eukaryota</taxon>
        <taxon>Metazoa</taxon>
        <taxon>Chordata</taxon>
        <taxon>Craniata</taxon>
        <taxon>Vertebrata</taxon>
        <taxon>Euteleostomi</taxon>
        <taxon>Actinopterygii</taxon>
        <taxon>Neopterygii</taxon>
        <taxon>Teleostei</taxon>
        <taxon>Neoteleostei</taxon>
        <taxon>Acanthomorphata</taxon>
        <taxon>Eupercaria</taxon>
        <taxon>Tetraodontiformes</taxon>
        <taxon>Tetradontoidea</taxon>
        <taxon>Tetraodontidae</taxon>
        <taxon>Takifugu</taxon>
    </lineage>
</organism>
<feature type="compositionally biased region" description="Low complexity" evidence="1">
    <location>
        <begin position="7"/>
        <end position="20"/>
    </location>
</feature>
<evidence type="ECO:0000256" key="1">
    <source>
        <dbReference type="SAM" id="MobiDB-lite"/>
    </source>
</evidence>
<accession>A0A5C6PG57</accession>
<dbReference type="Proteomes" id="UP000324091">
    <property type="component" value="Chromosome 12"/>
</dbReference>
<name>A0A5C6PG57_9TELE</name>
<feature type="region of interest" description="Disordered" evidence="1">
    <location>
        <begin position="1"/>
        <end position="23"/>
    </location>
</feature>
<keyword evidence="2" id="KW-0472">Membrane</keyword>
<evidence type="ECO:0000256" key="2">
    <source>
        <dbReference type="SAM" id="Phobius"/>
    </source>
</evidence>
<evidence type="ECO:0000313" key="4">
    <source>
        <dbReference type="Proteomes" id="UP000324091"/>
    </source>
</evidence>
<reference evidence="3 4" key="1">
    <citation type="submission" date="2019-04" db="EMBL/GenBank/DDBJ databases">
        <title>Chromosome genome assembly for Takifugu flavidus.</title>
        <authorList>
            <person name="Xiao S."/>
        </authorList>
    </citation>
    <scope>NUCLEOTIDE SEQUENCE [LARGE SCALE GENOMIC DNA]</scope>
    <source>
        <strain evidence="3">HTHZ2018</strain>
        <tissue evidence="3">Muscle</tissue>
    </source>
</reference>
<sequence length="154" mass="16893">MSPPETTPTTRTPAPTARTPAPTPPSGGLIFCLLVSTIVLACQVYHIQHRVYVPRTSRSNVDLVSGTCYWEADQPEAQGLVGPCDASVMLEEVRAENQEDPHEEKREEAGTGQEEPRAETNYNSGEKMGHLSTSRSRDSCLEVLKDLEDMPLVV</sequence>
<dbReference type="AlphaFoldDB" id="A0A5C6PG57"/>
<comment type="caution">
    <text evidence="3">The sequence shown here is derived from an EMBL/GenBank/DDBJ whole genome shotgun (WGS) entry which is preliminary data.</text>
</comment>
<keyword evidence="4" id="KW-1185">Reference proteome</keyword>
<proteinExistence type="predicted"/>
<protein>
    <submittedName>
        <fullName evidence="3">Uncharacterized protein</fullName>
    </submittedName>
</protein>